<comment type="caution">
    <text evidence="1">The sequence shown here is derived from an EMBL/GenBank/DDBJ whole genome shotgun (WGS) entry which is preliminary data.</text>
</comment>
<accession>A0A4Z2GR66</accession>
<evidence type="ECO:0000313" key="1">
    <source>
        <dbReference type="EMBL" id="TNN55202.1"/>
    </source>
</evidence>
<gene>
    <name evidence="1" type="ORF">EYF80_034555</name>
</gene>
<evidence type="ECO:0000313" key="2">
    <source>
        <dbReference type="Proteomes" id="UP000314294"/>
    </source>
</evidence>
<dbReference type="AlphaFoldDB" id="A0A4Z2GR66"/>
<organism evidence="1 2">
    <name type="scientific">Liparis tanakae</name>
    <name type="common">Tanaka's snailfish</name>
    <dbReference type="NCBI Taxonomy" id="230148"/>
    <lineage>
        <taxon>Eukaryota</taxon>
        <taxon>Metazoa</taxon>
        <taxon>Chordata</taxon>
        <taxon>Craniata</taxon>
        <taxon>Vertebrata</taxon>
        <taxon>Euteleostomi</taxon>
        <taxon>Actinopterygii</taxon>
        <taxon>Neopterygii</taxon>
        <taxon>Teleostei</taxon>
        <taxon>Neoteleostei</taxon>
        <taxon>Acanthomorphata</taxon>
        <taxon>Eupercaria</taxon>
        <taxon>Perciformes</taxon>
        <taxon>Cottioidei</taxon>
        <taxon>Cottales</taxon>
        <taxon>Liparidae</taxon>
        <taxon>Liparis</taxon>
    </lineage>
</organism>
<dbReference type="EMBL" id="SRLO01000462">
    <property type="protein sequence ID" value="TNN55202.1"/>
    <property type="molecule type" value="Genomic_DNA"/>
</dbReference>
<sequence>MCSSLHASFSAPFICNKDNTCEMSGVPKCRVELMDDHLHLLTASKRHDSIVSSEVLCKGNVVLHKGFEVLSMGRHELDGVLPEPQPEPEGLQLIGETDELRRLVAVLRPVLAVLHDGPARRPLVLLAFQFAPLVAASGF</sequence>
<protein>
    <submittedName>
        <fullName evidence="1">Uncharacterized protein</fullName>
    </submittedName>
</protein>
<name>A0A4Z2GR66_9TELE</name>
<proteinExistence type="predicted"/>
<dbReference type="Proteomes" id="UP000314294">
    <property type="component" value="Unassembled WGS sequence"/>
</dbReference>
<reference evidence="1 2" key="1">
    <citation type="submission" date="2019-03" db="EMBL/GenBank/DDBJ databases">
        <title>First draft genome of Liparis tanakae, snailfish: a comprehensive survey of snailfish specific genes.</title>
        <authorList>
            <person name="Kim W."/>
            <person name="Song I."/>
            <person name="Jeong J.-H."/>
            <person name="Kim D."/>
            <person name="Kim S."/>
            <person name="Ryu S."/>
            <person name="Song J.Y."/>
            <person name="Lee S.K."/>
        </authorList>
    </citation>
    <scope>NUCLEOTIDE SEQUENCE [LARGE SCALE GENOMIC DNA]</scope>
    <source>
        <tissue evidence="1">Muscle</tissue>
    </source>
</reference>
<keyword evidence="2" id="KW-1185">Reference proteome</keyword>